<dbReference type="RefSeq" id="WP_077380528.1">
    <property type="nucleotide sequence ID" value="NZ_FTPD01000026.1"/>
</dbReference>
<sequence length="388" mass="43182">MNKVVPTQFDAVRERARRAVAPLKPVDANSEARQDFLFSAQRAVGPDGLPPPHLIYFLLVELLGFRDLGRFEKLAWSIPVDCESKAFLIEHRKFGVGVFTQDAGDLEAAKRIAILVKKGVRRAEPYFKWKADQAVAASQFNVVNNAGVLLRRYQYLKAQFDAARAEAERRKDEAIETKFGNATSYKRPYHGLAQEAQWLAMAAIDAFFSWTEHIFVHLAILNGAITTGVQFSGVSGAEWGVKFKQALDLGEATTKNHFDGLVDIRRQLRNFVAHGAFGKDGETLYFHSSAGAVPVLLDVTAKASKFSLNEELEFDAAHAFAATEGFIAYLSAGPCRPAWVYVQEFGLPLILTMAQDGTYRDAMASPEEMERFAYQLASRMDDAANMDW</sequence>
<accession>A0A1R3VBD4</accession>
<gene>
    <name evidence="1" type="ORF">BQ8794_320025</name>
</gene>
<evidence type="ECO:0000313" key="2">
    <source>
        <dbReference type="Proteomes" id="UP000188388"/>
    </source>
</evidence>
<reference evidence="2" key="1">
    <citation type="submission" date="2017-01" db="EMBL/GenBank/DDBJ databases">
        <authorList>
            <person name="Brunel B."/>
        </authorList>
    </citation>
    <scope>NUCLEOTIDE SEQUENCE [LARGE SCALE GENOMIC DNA]</scope>
</reference>
<dbReference type="Proteomes" id="UP000188388">
    <property type="component" value="Unassembled WGS sequence"/>
</dbReference>
<keyword evidence="2" id="KW-1185">Reference proteome</keyword>
<proteinExistence type="predicted"/>
<protein>
    <submittedName>
        <fullName evidence="1">Uncharacterized protein</fullName>
    </submittedName>
</protein>
<dbReference type="AlphaFoldDB" id="A0A1R3VBD4"/>
<evidence type="ECO:0000313" key="1">
    <source>
        <dbReference type="EMBL" id="SIT57203.1"/>
    </source>
</evidence>
<dbReference type="STRING" id="1631249.BQ8794_320025"/>
<dbReference type="EMBL" id="FTPD01000026">
    <property type="protein sequence ID" value="SIT57203.1"/>
    <property type="molecule type" value="Genomic_DNA"/>
</dbReference>
<organism evidence="1 2">
    <name type="scientific">Mesorhizobium prunaredense</name>
    <dbReference type="NCBI Taxonomy" id="1631249"/>
    <lineage>
        <taxon>Bacteria</taxon>
        <taxon>Pseudomonadati</taxon>
        <taxon>Pseudomonadota</taxon>
        <taxon>Alphaproteobacteria</taxon>
        <taxon>Hyphomicrobiales</taxon>
        <taxon>Phyllobacteriaceae</taxon>
        <taxon>Mesorhizobium</taxon>
    </lineage>
</organism>
<name>A0A1R3VBD4_9HYPH</name>